<evidence type="ECO:0000256" key="1">
    <source>
        <dbReference type="SAM" id="Phobius"/>
    </source>
</evidence>
<organism evidence="3 4">
    <name type="scientific">Fictibacillus iocasae</name>
    <dbReference type="NCBI Taxonomy" id="2715437"/>
    <lineage>
        <taxon>Bacteria</taxon>
        <taxon>Bacillati</taxon>
        <taxon>Bacillota</taxon>
        <taxon>Bacilli</taxon>
        <taxon>Bacillales</taxon>
        <taxon>Fictibacillaceae</taxon>
        <taxon>Fictibacillus</taxon>
    </lineage>
</organism>
<feature type="transmembrane region" description="Helical" evidence="1">
    <location>
        <begin position="12"/>
        <end position="32"/>
    </location>
</feature>
<dbReference type="SMART" id="SM00471">
    <property type="entry name" value="HDc"/>
    <property type="match status" value="1"/>
</dbReference>
<dbReference type="InterPro" id="IPR011624">
    <property type="entry name" value="Metal-dep_PHydrolase_7TM_extra"/>
</dbReference>
<feature type="transmembrane region" description="Helical" evidence="1">
    <location>
        <begin position="374"/>
        <end position="394"/>
    </location>
</feature>
<feature type="transmembrane region" description="Helical" evidence="1">
    <location>
        <begin position="301"/>
        <end position="323"/>
    </location>
</feature>
<comment type="caution">
    <text evidence="3">The sequence shown here is derived from an EMBL/GenBank/DDBJ whole genome shotgun (WGS) entry which is preliminary data.</text>
</comment>
<feature type="transmembrane region" description="Helical" evidence="1">
    <location>
        <begin position="271"/>
        <end position="289"/>
    </location>
</feature>
<dbReference type="Pfam" id="PF07697">
    <property type="entry name" value="7TMR-HDED"/>
    <property type="match status" value="1"/>
</dbReference>
<keyword evidence="4" id="KW-1185">Reference proteome</keyword>
<dbReference type="Pfam" id="PF07698">
    <property type="entry name" value="7TM-7TMR_HD"/>
    <property type="match status" value="1"/>
</dbReference>
<name>A0ABW2NSI9_9BACL</name>
<protein>
    <submittedName>
        <fullName evidence="3">HD family phosphohydrolase</fullName>
    </submittedName>
</protein>
<evidence type="ECO:0000313" key="4">
    <source>
        <dbReference type="Proteomes" id="UP001596549"/>
    </source>
</evidence>
<dbReference type="PANTHER" id="PTHR36442">
    <property type="entry name" value="CYCLIC-DI-AMP PHOSPHODIESTERASE PGPH"/>
    <property type="match status" value="1"/>
</dbReference>
<dbReference type="NCBIfam" id="TIGR00277">
    <property type="entry name" value="HDIG"/>
    <property type="match status" value="1"/>
</dbReference>
<feature type="transmembrane region" description="Helical" evidence="1">
    <location>
        <begin position="436"/>
        <end position="459"/>
    </location>
</feature>
<dbReference type="InterPro" id="IPR052722">
    <property type="entry name" value="PgpH_phosphodiesterase"/>
</dbReference>
<dbReference type="SUPFAM" id="SSF109604">
    <property type="entry name" value="HD-domain/PDEase-like"/>
    <property type="match status" value="1"/>
</dbReference>
<keyword evidence="1" id="KW-0812">Transmembrane</keyword>
<gene>
    <name evidence="3" type="ORF">ACFQPF_12730</name>
</gene>
<reference evidence="4" key="1">
    <citation type="journal article" date="2019" name="Int. J. Syst. Evol. Microbiol.">
        <title>The Global Catalogue of Microorganisms (GCM) 10K type strain sequencing project: providing services to taxonomists for standard genome sequencing and annotation.</title>
        <authorList>
            <consortium name="The Broad Institute Genomics Platform"/>
            <consortium name="The Broad Institute Genome Sequencing Center for Infectious Disease"/>
            <person name="Wu L."/>
            <person name="Ma J."/>
        </authorList>
    </citation>
    <scope>NUCLEOTIDE SEQUENCE [LARGE SCALE GENOMIC DNA]</scope>
    <source>
        <strain evidence="4">NBRC 106396</strain>
    </source>
</reference>
<dbReference type="EMBL" id="JBHTCP010000043">
    <property type="protein sequence ID" value="MFC7372536.1"/>
    <property type="molecule type" value="Genomic_DNA"/>
</dbReference>
<dbReference type="PANTHER" id="PTHR36442:SF1">
    <property type="entry name" value="CYCLIC-DI-AMP PHOSPHODIESTERASE PGPH"/>
    <property type="match status" value="1"/>
</dbReference>
<feature type="domain" description="HD/PDEase" evidence="2">
    <location>
        <begin position="488"/>
        <end position="644"/>
    </location>
</feature>
<evidence type="ECO:0000259" key="2">
    <source>
        <dbReference type="SMART" id="SM00471"/>
    </source>
</evidence>
<dbReference type="Proteomes" id="UP001596549">
    <property type="component" value="Unassembled WGS sequence"/>
</dbReference>
<proteinExistence type="predicted"/>
<evidence type="ECO:0000313" key="3">
    <source>
        <dbReference type="EMBL" id="MFC7372536.1"/>
    </source>
</evidence>
<keyword evidence="1" id="KW-1133">Transmembrane helix</keyword>
<dbReference type="InterPro" id="IPR003607">
    <property type="entry name" value="HD/PDEase_dom"/>
</dbReference>
<dbReference type="InterPro" id="IPR006675">
    <property type="entry name" value="HDIG_dom"/>
</dbReference>
<dbReference type="Gene3D" id="1.10.3210.10">
    <property type="entry name" value="Hypothetical protein af1432"/>
    <property type="match status" value="1"/>
</dbReference>
<dbReference type="InterPro" id="IPR006674">
    <property type="entry name" value="HD_domain"/>
</dbReference>
<feature type="transmembrane region" description="Helical" evidence="1">
    <location>
        <begin position="351"/>
        <end position="368"/>
    </location>
</feature>
<dbReference type="RefSeq" id="WP_379750116.1">
    <property type="nucleotide sequence ID" value="NZ_JBHTCP010000043.1"/>
</dbReference>
<dbReference type="CDD" id="cd00077">
    <property type="entry name" value="HDc"/>
    <property type="match status" value="1"/>
</dbReference>
<sequence length="705" mass="78684">MKHWRQYIKSIRIDMLFMWFIVVGAVMFAVMFSNVTPEKVDVVLLEPSPADIRSPKAVILVNETEERKRKAETAVEDIYYYDKGAGLEQAKKLNELVDAIKKLNEVESKKKDEERKLTVDEKIAQINDVKGDAQVSPASLGVLFESSADRLESVKTLSTSVISSLMSEEIELNKVQQARQNAEQIISQNASYPDTLEDAVVELTQSFIIHNKVLDYEKTREKRKEARDSVQQAEIKEGEVIVSEGDLVTAEVYKRLELAGLTSKKISYKPFVGLLLFIVLLLAGLYYFVKDSFEKENTKKHAVIYVILLVFSILMMKIVSLAGISGQMYLYYLVPIAAGTMMLKMLFSEQLALVTNVALSLCGAVIFNENTASSFHFVMALYILLSGVAGVIYLGKKHIKNKIIKAGLFVSFVNIGTVLLILLIQDGSYSAAETGAELGAAFLSGFLSSVLTLGLLPVIESWFGILSTAKLIELSNPNHPLLKKVLMEAPGTYHHSIMVANLSEAACESVGANGLLARVGSYYHDVGKAKRPHFFIENQMNMDNPHDKIAPHLSKTIITAHPYDGADMIREYKLPKEIVDIAEQHHGTTLLKYFYHKASQQSDKEISEMEFRYPGPKAQTKETAIIGVSDAVEAAVRSLSRPTPVKIEQIIKKIIAERLDDGQFDECDITLKELDTVAKTLSNTLKGIFHSRIEYPEEMKKVEIK</sequence>
<dbReference type="InterPro" id="IPR011621">
    <property type="entry name" value="Metal-dep_PHydrolase_7TM_intra"/>
</dbReference>
<feature type="transmembrane region" description="Helical" evidence="1">
    <location>
        <begin position="406"/>
        <end position="424"/>
    </location>
</feature>
<accession>A0ABW2NSI9</accession>
<dbReference type="Pfam" id="PF01966">
    <property type="entry name" value="HD"/>
    <property type="match status" value="1"/>
</dbReference>
<keyword evidence="1" id="KW-0472">Membrane</keyword>